<dbReference type="EMBL" id="FNHQ01000006">
    <property type="protein sequence ID" value="SDM40090.1"/>
    <property type="molecule type" value="Genomic_DNA"/>
</dbReference>
<dbReference type="AlphaFoldDB" id="A0A1G9SXD5"/>
<protein>
    <submittedName>
        <fullName evidence="1">C_GCAxxG_C_C family probable redox protein</fullName>
    </submittedName>
</protein>
<dbReference type="STRING" id="349095.SAMN05660299_00807"/>
<organism evidence="1 2">
    <name type="scientific">Megasphaera paucivorans</name>
    <dbReference type="NCBI Taxonomy" id="349095"/>
    <lineage>
        <taxon>Bacteria</taxon>
        <taxon>Bacillati</taxon>
        <taxon>Bacillota</taxon>
        <taxon>Negativicutes</taxon>
        <taxon>Veillonellales</taxon>
        <taxon>Veillonellaceae</taxon>
        <taxon>Megasphaera</taxon>
    </lineage>
</organism>
<gene>
    <name evidence="1" type="ORF">SAMN05660299_00807</name>
</gene>
<name>A0A1G9SXD5_9FIRM</name>
<dbReference type="Pfam" id="PF09719">
    <property type="entry name" value="C_GCAxxG_C_C"/>
    <property type="match status" value="1"/>
</dbReference>
<sequence length="125" mass="13555">MNHLDTVREIRNTTNCNCTQSLLVAFAAEMGMEAEEAKKMGSFFGGGMLHGSVCGALSGTLMILGKQGVNQKEALDIIKTFRMNHATTDCAVLLSEAVKKGVARKDHCDNLIFEMCQAIDDILSK</sequence>
<evidence type="ECO:0000313" key="2">
    <source>
        <dbReference type="Proteomes" id="UP000199309"/>
    </source>
</evidence>
<evidence type="ECO:0000313" key="1">
    <source>
        <dbReference type="EMBL" id="SDM40090.1"/>
    </source>
</evidence>
<reference evidence="1 2" key="1">
    <citation type="submission" date="2016-10" db="EMBL/GenBank/DDBJ databases">
        <authorList>
            <person name="de Groot N.N."/>
        </authorList>
    </citation>
    <scope>NUCLEOTIDE SEQUENCE [LARGE SCALE GENOMIC DNA]</scope>
    <source>
        <strain evidence="1 2">DSM 16981</strain>
    </source>
</reference>
<dbReference type="Proteomes" id="UP000199309">
    <property type="component" value="Unassembled WGS sequence"/>
</dbReference>
<dbReference type="OrthoDB" id="9791535at2"/>
<dbReference type="RefSeq" id="WP_091648368.1">
    <property type="nucleotide sequence ID" value="NZ_FNHQ01000006.1"/>
</dbReference>
<accession>A0A1G9SXD5</accession>
<proteinExistence type="predicted"/>
<keyword evidence="2" id="KW-1185">Reference proteome</keyword>
<dbReference type="InterPro" id="IPR010181">
    <property type="entry name" value="CGCAxxGCC_motif"/>
</dbReference>